<name>A0A6N6JCF7_9RHOB</name>
<feature type="signal peptide" evidence="1">
    <location>
        <begin position="1"/>
        <end position="18"/>
    </location>
</feature>
<dbReference type="OrthoDB" id="7726273at2"/>
<proteinExistence type="predicted"/>
<dbReference type="RefSeq" id="WP_159804737.1">
    <property type="nucleotide sequence ID" value="NZ_BLJE01000001.1"/>
</dbReference>
<gene>
    <name evidence="2" type="ORF">KIN_09190</name>
</gene>
<sequence length="105" mass="11547">MRPILAILLLSAPIHVQAQDLEGLTWPEQKCVLYDRAVDAAIAHLGSGGLTEEFLTDNRAFIENGCQTPGNVCPRRDAEFELANLLTIMTMNEGMASTFVPFRCP</sequence>
<dbReference type="EMBL" id="BLJE01000001">
    <property type="protein sequence ID" value="GFE63845.1"/>
    <property type="molecule type" value="Genomic_DNA"/>
</dbReference>
<dbReference type="Proteomes" id="UP000436822">
    <property type="component" value="Unassembled WGS sequence"/>
</dbReference>
<comment type="caution">
    <text evidence="2">The sequence shown here is derived from an EMBL/GenBank/DDBJ whole genome shotgun (WGS) entry which is preliminary data.</text>
</comment>
<keyword evidence="1" id="KW-0732">Signal</keyword>
<evidence type="ECO:0000313" key="2">
    <source>
        <dbReference type="EMBL" id="GFE63845.1"/>
    </source>
</evidence>
<dbReference type="AlphaFoldDB" id="A0A6N6JCF7"/>
<keyword evidence="3" id="KW-1185">Reference proteome</keyword>
<evidence type="ECO:0000256" key="1">
    <source>
        <dbReference type="SAM" id="SignalP"/>
    </source>
</evidence>
<reference evidence="2 3" key="1">
    <citation type="submission" date="2019-12" db="EMBL/GenBank/DDBJ databases">
        <title>Litoreibacter badius sp. nov., a novel bacteriochlorophyll a-containing bacterium in the genus Litoreibacter.</title>
        <authorList>
            <person name="Kanamuro M."/>
            <person name="Takabe Y."/>
            <person name="Mori K."/>
            <person name="Takaichi S."/>
            <person name="Hanada S."/>
        </authorList>
    </citation>
    <scope>NUCLEOTIDE SEQUENCE [LARGE SCALE GENOMIC DNA]</scope>
    <source>
        <strain evidence="2 3">K6</strain>
    </source>
</reference>
<evidence type="ECO:0000313" key="3">
    <source>
        <dbReference type="Proteomes" id="UP000436822"/>
    </source>
</evidence>
<organism evidence="2 3">
    <name type="scientific">Litoreibacter roseus</name>
    <dbReference type="NCBI Taxonomy" id="2601869"/>
    <lineage>
        <taxon>Bacteria</taxon>
        <taxon>Pseudomonadati</taxon>
        <taxon>Pseudomonadota</taxon>
        <taxon>Alphaproteobacteria</taxon>
        <taxon>Rhodobacterales</taxon>
        <taxon>Roseobacteraceae</taxon>
        <taxon>Litoreibacter</taxon>
    </lineage>
</organism>
<accession>A0A6N6JCF7</accession>
<protein>
    <submittedName>
        <fullName evidence="2">Uncharacterized protein</fullName>
    </submittedName>
</protein>
<feature type="chain" id="PRO_5026691189" evidence="1">
    <location>
        <begin position="19"/>
        <end position="105"/>
    </location>
</feature>